<gene>
    <name evidence="1" type="ORF">P5673_005871</name>
</gene>
<dbReference type="EMBL" id="JARQWQ010000009">
    <property type="protein sequence ID" value="KAK2570003.1"/>
    <property type="molecule type" value="Genomic_DNA"/>
</dbReference>
<dbReference type="Proteomes" id="UP001249851">
    <property type="component" value="Unassembled WGS sequence"/>
</dbReference>
<reference evidence="1" key="2">
    <citation type="journal article" date="2023" name="Science">
        <title>Genomic signatures of disease resistance in endangered staghorn corals.</title>
        <authorList>
            <person name="Vollmer S.V."/>
            <person name="Selwyn J.D."/>
            <person name="Despard B.A."/>
            <person name="Roesel C.L."/>
        </authorList>
    </citation>
    <scope>NUCLEOTIDE SEQUENCE</scope>
    <source>
        <strain evidence="1">K2</strain>
    </source>
</reference>
<organism evidence="1 2">
    <name type="scientific">Acropora cervicornis</name>
    <name type="common">Staghorn coral</name>
    <dbReference type="NCBI Taxonomy" id="6130"/>
    <lineage>
        <taxon>Eukaryota</taxon>
        <taxon>Metazoa</taxon>
        <taxon>Cnidaria</taxon>
        <taxon>Anthozoa</taxon>
        <taxon>Hexacorallia</taxon>
        <taxon>Scleractinia</taxon>
        <taxon>Astrocoeniina</taxon>
        <taxon>Acroporidae</taxon>
        <taxon>Acropora</taxon>
    </lineage>
</organism>
<accession>A0AAD9VCZ3</accession>
<name>A0AAD9VCZ3_ACRCE</name>
<evidence type="ECO:0000313" key="2">
    <source>
        <dbReference type="Proteomes" id="UP001249851"/>
    </source>
</evidence>
<dbReference type="AlphaFoldDB" id="A0AAD9VCZ3"/>
<sequence>NRFLPNSYFRSFFVKDWLQCIKACTDVSSCISYNYFSSSKCQLNKYGFQNRCQATQYLLVSQGDVFHQLRPAANNTVYVAPDPPQEQTLGCHTSPKCLPDAQESLAGITSNETAETTSLQVNGINKTTNCSYGRNSSHEHFLHEVALCGRMHLRFLRCSKGNTVRVTIARYSNCTCMCDSCVTIPFPDACLQAEDFNQILKNCDGKRSCILRQGKKGNCKSSRKKVLKITYTCIALNFGNRQRRDDDDDD</sequence>
<feature type="non-terminal residue" evidence="1">
    <location>
        <position position="1"/>
    </location>
</feature>
<evidence type="ECO:0000313" key="1">
    <source>
        <dbReference type="EMBL" id="KAK2570003.1"/>
    </source>
</evidence>
<keyword evidence="2" id="KW-1185">Reference proteome</keyword>
<proteinExistence type="predicted"/>
<feature type="non-terminal residue" evidence="1">
    <location>
        <position position="250"/>
    </location>
</feature>
<comment type="caution">
    <text evidence="1">The sequence shown here is derived from an EMBL/GenBank/DDBJ whole genome shotgun (WGS) entry which is preliminary data.</text>
</comment>
<protein>
    <recommendedName>
        <fullName evidence="3">Apple domain-containing protein</fullName>
    </recommendedName>
</protein>
<reference evidence="1" key="1">
    <citation type="journal article" date="2023" name="G3 (Bethesda)">
        <title>Whole genome assembly and annotation of the endangered Caribbean coral Acropora cervicornis.</title>
        <authorList>
            <person name="Selwyn J.D."/>
            <person name="Vollmer S.V."/>
        </authorList>
    </citation>
    <scope>NUCLEOTIDE SEQUENCE</scope>
    <source>
        <strain evidence="1">K2</strain>
    </source>
</reference>
<evidence type="ECO:0008006" key="3">
    <source>
        <dbReference type="Google" id="ProtNLM"/>
    </source>
</evidence>